<dbReference type="InterPro" id="IPR020568">
    <property type="entry name" value="Ribosomal_Su5_D2-typ_SF"/>
</dbReference>
<dbReference type="EMBL" id="JBBNPS010000020">
    <property type="protein sequence ID" value="MEQ3354026.1"/>
    <property type="molecule type" value="Genomic_DNA"/>
</dbReference>
<dbReference type="InterPro" id="IPR008269">
    <property type="entry name" value="Lon_proteolytic"/>
</dbReference>
<keyword evidence="6 9" id="KW-0720">Serine protease</keyword>
<evidence type="ECO:0000313" key="15">
    <source>
        <dbReference type="EMBL" id="MEQ3354026.1"/>
    </source>
</evidence>
<dbReference type="InterPro" id="IPR003593">
    <property type="entry name" value="AAA+_ATPase"/>
</dbReference>
<reference evidence="15 16" key="1">
    <citation type="submission" date="2024-04" db="EMBL/GenBank/DDBJ databases">
        <title>Human intestinal bacterial collection.</title>
        <authorList>
            <person name="Pauvert C."/>
            <person name="Hitch T.C.A."/>
            <person name="Clavel T."/>
        </authorList>
    </citation>
    <scope>NUCLEOTIDE SEQUENCE [LARGE SCALE GENOMIC DNA]</scope>
    <source>
        <strain evidence="15 16">CLA-SR-H026</strain>
    </source>
</reference>
<dbReference type="Gene3D" id="3.40.50.300">
    <property type="entry name" value="P-loop containing nucleotide triphosphate hydrolases"/>
    <property type="match status" value="1"/>
</dbReference>
<feature type="binding site" evidence="9">
    <location>
        <begin position="354"/>
        <end position="361"/>
    </location>
    <ligand>
        <name>ATP</name>
        <dbReference type="ChEBI" id="CHEBI:30616"/>
    </ligand>
</feature>
<evidence type="ECO:0000256" key="8">
    <source>
        <dbReference type="ARBA" id="ARBA00023016"/>
    </source>
</evidence>
<dbReference type="Pfam" id="PF02190">
    <property type="entry name" value="LON_substr_bdg"/>
    <property type="match status" value="1"/>
</dbReference>
<dbReference type="RefSeq" id="WP_349054331.1">
    <property type="nucleotide sequence ID" value="NZ_JBBNPS010000020.1"/>
</dbReference>
<evidence type="ECO:0000256" key="11">
    <source>
        <dbReference type="PROSITE-ProRule" id="PRU01122"/>
    </source>
</evidence>
<dbReference type="PROSITE" id="PS01046">
    <property type="entry name" value="LON_SER"/>
    <property type="match status" value="1"/>
</dbReference>
<keyword evidence="2 9" id="KW-0963">Cytoplasm</keyword>
<keyword evidence="3 9" id="KW-0645">Protease</keyword>
<comment type="subunit">
    <text evidence="9 10">Homohexamer. Organized in a ring with a central cavity.</text>
</comment>
<dbReference type="PANTHER" id="PTHR10046">
    <property type="entry name" value="ATP DEPENDENT LON PROTEASE FAMILY MEMBER"/>
    <property type="match status" value="1"/>
</dbReference>
<dbReference type="InterPro" id="IPR003959">
    <property type="entry name" value="ATPase_AAA_core"/>
</dbReference>
<evidence type="ECO:0000256" key="10">
    <source>
        <dbReference type="PIRNR" id="PIRNR001174"/>
    </source>
</evidence>
<dbReference type="SUPFAM" id="SSF88697">
    <property type="entry name" value="PUA domain-like"/>
    <property type="match status" value="1"/>
</dbReference>
<evidence type="ECO:0000256" key="7">
    <source>
        <dbReference type="ARBA" id="ARBA00022840"/>
    </source>
</evidence>
<dbReference type="EC" id="3.4.21.53" evidence="9 10"/>
<accession>A0ABV1J972</accession>
<comment type="induction">
    <text evidence="9">By heat shock.</text>
</comment>
<dbReference type="Gene3D" id="1.10.8.60">
    <property type="match status" value="1"/>
</dbReference>
<evidence type="ECO:0000256" key="4">
    <source>
        <dbReference type="ARBA" id="ARBA00022741"/>
    </source>
</evidence>
<evidence type="ECO:0000259" key="14">
    <source>
        <dbReference type="PROSITE" id="PS51787"/>
    </source>
</evidence>
<dbReference type="InterPro" id="IPR014721">
    <property type="entry name" value="Ribsml_uS5_D2-typ_fold_subgr"/>
</dbReference>
<dbReference type="InterPro" id="IPR015947">
    <property type="entry name" value="PUA-like_sf"/>
</dbReference>
<evidence type="ECO:0000256" key="12">
    <source>
        <dbReference type="RuleBase" id="RU000591"/>
    </source>
</evidence>
<dbReference type="SMART" id="SM00382">
    <property type="entry name" value="AAA"/>
    <property type="match status" value="1"/>
</dbReference>
<comment type="subcellular location">
    <subcellularLocation>
        <location evidence="1 9 10">Cytoplasm</location>
    </subcellularLocation>
</comment>
<dbReference type="InterPro" id="IPR027417">
    <property type="entry name" value="P-loop_NTPase"/>
</dbReference>
<dbReference type="SUPFAM" id="SSF52540">
    <property type="entry name" value="P-loop containing nucleoside triphosphate hydrolases"/>
    <property type="match status" value="1"/>
</dbReference>
<sequence>MAIKTENGNFPLLALRDMVILPHVITHFDAARKPSVAAIERADGSDGYIFVVTQRDPEVEEPEAEDLYETGTICKINQILRLPGGIVRVLVKGVARGVIQSVDTTGKWMEADVVRYDDIEETMEPELEALLRLTEDDLDEYIEKNNKIYPGLLDSVINYDSPQAFADTVAGYVNMKAEDAQSILDAMDVKERLTRLHSILMRENELLRISNAIDDKVKHSINENQKEYFLKEQMRVIQKELTGEEEEEVAEYRRRLEEKALPEAVREKAEKELKKLERMNAASPEYAGQTNYLDWILDLPWCDEAEEEHSLKEARKILDEAHYGLKDIKERILEFIALRKKSPDAKSPILCLVGPPGVGKTSIAASVAEALNKPYVRMSLGGMTDENEIRGHRRTYVGAMPGRVISLMKEAKKNNPLFLLDEIDKVGNDYRGDPASGLLEVLDPAQNNSFTDRFLEIPFDLSKVFFITTANTTKTIPAPLLDRMEIITIGGYTPEEKKEIAKRHLWPKHLKDVGYSAEDMTISDNAIDTMIENYTKEAGVRMLDKELAKIVRKVNLEFLETGKEKAHITNRNLNKYLGEKKALEKDIEEEDLIGYVNGLAWTAVGGVLLGIEVNIVPGKGKIQLTGQLGNVMRESAQAALTYIWSVEEKLGLPKDFKDKHDIHIHVPDGATPKDGPSAGIAMTTALYSAMAKIPVNRFVAMTGEVTLRGRVLPIGGLKEKLLAAQRAGVKTVLVPKANLRDLKDMDSPSIKKLNVIGVEHMDEVLKEAMVREDTSV</sequence>
<evidence type="ECO:0000256" key="9">
    <source>
        <dbReference type="HAMAP-Rule" id="MF_01973"/>
    </source>
</evidence>
<evidence type="ECO:0000256" key="5">
    <source>
        <dbReference type="ARBA" id="ARBA00022801"/>
    </source>
</evidence>
<dbReference type="Gene3D" id="1.20.5.5270">
    <property type="match status" value="1"/>
</dbReference>
<dbReference type="InterPro" id="IPR054594">
    <property type="entry name" value="Lon_lid"/>
</dbReference>
<evidence type="ECO:0000259" key="13">
    <source>
        <dbReference type="PROSITE" id="PS51786"/>
    </source>
</evidence>
<feature type="active site" evidence="9 11">
    <location>
        <position position="720"/>
    </location>
</feature>
<dbReference type="Pfam" id="PF05362">
    <property type="entry name" value="Lon_C"/>
    <property type="match status" value="1"/>
</dbReference>
<dbReference type="Gene3D" id="2.30.130.40">
    <property type="entry name" value="LON domain-like"/>
    <property type="match status" value="1"/>
</dbReference>
<comment type="similarity">
    <text evidence="9 10 11 12">Belongs to the peptidase S16 family.</text>
</comment>
<keyword evidence="7 9" id="KW-0067">ATP-binding</keyword>
<dbReference type="PROSITE" id="PS51786">
    <property type="entry name" value="LON_PROTEOLYTIC"/>
    <property type="match status" value="1"/>
</dbReference>
<evidence type="ECO:0000313" key="16">
    <source>
        <dbReference type="Proteomes" id="UP001481872"/>
    </source>
</evidence>
<feature type="domain" description="Lon N-terminal" evidence="14">
    <location>
        <begin position="10"/>
        <end position="204"/>
    </location>
</feature>
<dbReference type="Gene3D" id="1.20.58.1480">
    <property type="match status" value="1"/>
</dbReference>
<dbReference type="InterPro" id="IPR046336">
    <property type="entry name" value="Lon_prtase_N_sf"/>
</dbReference>
<dbReference type="SMART" id="SM00464">
    <property type="entry name" value="LON"/>
    <property type="match status" value="1"/>
</dbReference>
<keyword evidence="4 9" id="KW-0547">Nucleotide-binding</keyword>
<proteinExistence type="evidence at transcript level"/>
<dbReference type="Gene3D" id="3.30.230.10">
    <property type="match status" value="1"/>
</dbReference>
<protein>
    <recommendedName>
        <fullName evidence="9 10">Lon protease</fullName>
        <ecNumber evidence="9 10">3.4.21.53</ecNumber>
    </recommendedName>
    <alternativeName>
        <fullName evidence="9">ATP-dependent protease La</fullName>
    </alternativeName>
</protein>
<dbReference type="SUPFAM" id="SSF54211">
    <property type="entry name" value="Ribosomal protein S5 domain 2-like"/>
    <property type="match status" value="1"/>
</dbReference>
<dbReference type="PIRSF" id="PIRSF001174">
    <property type="entry name" value="Lon_proteas"/>
    <property type="match status" value="1"/>
</dbReference>
<dbReference type="GO" id="GO:0004252">
    <property type="term" value="F:serine-type endopeptidase activity"/>
    <property type="evidence" value="ECO:0007669"/>
    <property type="project" value="UniProtKB-EC"/>
</dbReference>
<organism evidence="15 16">
    <name type="scientific">Aedoeadaptatus acetigenes</name>
    <dbReference type="NCBI Taxonomy" id="2981723"/>
    <lineage>
        <taxon>Bacteria</taxon>
        <taxon>Bacillati</taxon>
        <taxon>Bacillota</taxon>
        <taxon>Tissierellia</taxon>
        <taxon>Tissierellales</taxon>
        <taxon>Peptoniphilaceae</taxon>
        <taxon>Aedoeadaptatus</taxon>
    </lineage>
</organism>
<comment type="caution">
    <text evidence="15">The sequence shown here is derived from an EMBL/GenBank/DDBJ whole genome shotgun (WGS) entry which is preliminary data.</text>
</comment>
<dbReference type="Proteomes" id="UP001481872">
    <property type="component" value="Unassembled WGS sequence"/>
</dbReference>
<evidence type="ECO:0000256" key="3">
    <source>
        <dbReference type="ARBA" id="ARBA00022670"/>
    </source>
</evidence>
<dbReference type="InterPro" id="IPR004815">
    <property type="entry name" value="Lon_bac/euk-typ"/>
</dbReference>
<dbReference type="PROSITE" id="PS51787">
    <property type="entry name" value="LON_N"/>
    <property type="match status" value="1"/>
</dbReference>
<name>A0ABV1J972_9FIRM</name>
<dbReference type="NCBIfam" id="TIGR00763">
    <property type="entry name" value="lon"/>
    <property type="match status" value="1"/>
</dbReference>
<keyword evidence="16" id="KW-1185">Reference proteome</keyword>
<evidence type="ECO:0000256" key="2">
    <source>
        <dbReference type="ARBA" id="ARBA00022490"/>
    </source>
</evidence>
<feature type="active site" evidence="9 11">
    <location>
        <position position="677"/>
    </location>
</feature>
<dbReference type="PRINTS" id="PR00830">
    <property type="entry name" value="ENDOLAPTASE"/>
</dbReference>
<dbReference type="InterPro" id="IPR027543">
    <property type="entry name" value="Lon_bac"/>
</dbReference>
<feature type="domain" description="Lon proteolytic" evidence="13">
    <location>
        <begin position="590"/>
        <end position="771"/>
    </location>
</feature>
<dbReference type="HAMAP" id="MF_01973">
    <property type="entry name" value="lon_bact"/>
    <property type="match status" value="1"/>
</dbReference>
<dbReference type="InterPro" id="IPR027065">
    <property type="entry name" value="Lon_Prtase"/>
</dbReference>
<evidence type="ECO:0000256" key="6">
    <source>
        <dbReference type="ARBA" id="ARBA00022825"/>
    </source>
</evidence>
<dbReference type="InterPro" id="IPR008268">
    <property type="entry name" value="Peptidase_S16_AS"/>
</dbReference>
<comment type="catalytic activity">
    <reaction evidence="9 10 11">
        <text>Hydrolysis of proteins in presence of ATP.</text>
        <dbReference type="EC" id="3.4.21.53"/>
    </reaction>
</comment>
<keyword evidence="5 9" id="KW-0378">Hydrolase</keyword>
<dbReference type="InterPro" id="IPR003111">
    <property type="entry name" value="Lon_prtase_N"/>
</dbReference>
<dbReference type="Pfam" id="PF00004">
    <property type="entry name" value="AAA"/>
    <property type="match status" value="1"/>
</dbReference>
<evidence type="ECO:0000256" key="1">
    <source>
        <dbReference type="ARBA" id="ARBA00004496"/>
    </source>
</evidence>
<dbReference type="CDD" id="cd19500">
    <property type="entry name" value="RecA-like_Lon"/>
    <property type="match status" value="1"/>
</dbReference>
<gene>
    <name evidence="9 15" type="primary">lon</name>
    <name evidence="15" type="ORF">AAA081_06945</name>
</gene>
<comment type="function">
    <text evidence="9">ATP-dependent serine protease that mediates the selective degradation of mutant and abnormal proteins as well as certain short-lived regulatory proteins. Required for cellular homeostasis and for survival from DNA damage and developmental changes induced by stress. Degrades polypeptides processively to yield small peptide fragments that are 5 to 10 amino acids long. Binds to DNA in a double-stranded, site-specific manner.</text>
</comment>
<dbReference type="Pfam" id="PF22667">
    <property type="entry name" value="Lon_lid"/>
    <property type="match status" value="1"/>
</dbReference>
<keyword evidence="8 9" id="KW-0346">Stress response</keyword>